<evidence type="ECO:0000313" key="2">
    <source>
        <dbReference type="Proteomes" id="UP000265520"/>
    </source>
</evidence>
<name>A0A392QE25_9FABA</name>
<keyword evidence="2" id="KW-1185">Reference proteome</keyword>
<sequence length="89" mass="10212">MTLGPGPCVEEDFETFPVTSLFARRDSWLARKRGMARVCEDMLVIACSYFRKLLEMITRRISQNVACFLRARYEENFAKCCVFSASACP</sequence>
<dbReference type="EMBL" id="LXQA010125366">
    <property type="protein sequence ID" value="MCI21525.1"/>
    <property type="molecule type" value="Genomic_DNA"/>
</dbReference>
<proteinExistence type="predicted"/>
<organism evidence="1 2">
    <name type="scientific">Trifolium medium</name>
    <dbReference type="NCBI Taxonomy" id="97028"/>
    <lineage>
        <taxon>Eukaryota</taxon>
        <taxon>Viridiplantae</taxon>
        <taxon>Streptophyta</taxon>
        <taxon>Embryophyta</taxon>
        <taxon>Tracheophyta</taxon>
        <taxon>Spermatophyta</taxon>
        <taxon>Magnoliopsida</taxon>
        <taxon>eudicotyledons</taxon>
        <taxon>Gunneridae</taxon>
        <taxon>Pentapetalae</taxon>
        <taxon>rosids</taxon>
        <taxon>fabids</taxon>
        <taxon>Fabales</taxon>
        <taxon>Fabaceae</taxon>
        <taxon>Papilionoideae</taxon>
        <taxon>50 kb inversion clade</taxon>
        <taxon>NPAAA clade</taxon>
        <taxon>Hologalegina</taxon>
        <taxon>IRL clade</taxon>
        <taxon>Trifolieae</taxon>
        <taxon>Trifolium</taxon>
    </lineage>
</organism>
<protein>
    <submittedName>
        <fullName evidence="1">Uncharacterized protein</fullName>
    </submittedName>
</protein>
<reference evidence="1 2" key="1">
    <citation type="journal article" date="2018" name="Front. Plant Sci.">
        <title>Red Clover (Trifolium pratense) and Zigzag Clover (T. medium) - A Picture of Genomic Similarities and Differences.</title>
        <authorList>
            <person name="Dluhosova J."/>
            <person name="Istvanek J."/>
            <person name="Nedelnik J."/>
            <person name="Repkova J."/>
        </authorList>
    </citation>
    <scope>NUCLEOTIDE SEQUENCE [LARGE SCALE GENOMIC DNA]</scope>
    <source>
        <strain evidence="2">cv. 10/8</strain>
        <tissue evidence="1">Leaf</tissue>
    </source>
</reference>
<comment type="caution">
    <text evidence="1">The sequence shown here is derived from an EMBL/GenBank/DDBJ whole genome shotgun (WGS) entry which is preliminary data.</text>
</comment>
<evidence type="ECO:0000313" key="1">
    <source>
        <dbReference type="EMBL" id="MCI21525.1"/>
    </source>
</evidence>
<dbReference type="AlphaFoldDB" id="A0A392QE25"/>
<accession>A0A392QE25</accession>
<dbReference type="Proteomes" id="UP000265520">
    <property type="component" value="Unassembled WGS sequence"/>
</dbReference>